<proteinExistence type="predicted"/>
<sequence length="244" mass="27621">MAPASSLWTKARPVSAGPESVITVLLYQPSLIKTRRSHSPIAVHVGKSPGKTLYAFEATVRASSRFFDAALKKVWEEGRSREIHLPEHDPEIVKIYLNWVDIGELDYEDETDVERNESGVFYRLIHAFLLGDKLLAPDFKDAVTDAVASVYADGLWMPGKGLRQILYENTMPGATLRRMVIRQLSMGTPLAVMEDEPQSLLYDLSHELAEGKSKALRDFKKEVEDCIYHEHQAGAEHCYRNKRH</sequence>
<comment type="caution">
    <text evidence="2">The sequence shown here is derived from an EMBL/GenBank/DDBJ whole genome shotgun (WGS) entry which is preliminary data.</text>
</comment>
<dbReference type="EMBL" id="BOLY01000004">
    <property type="protein sequence ID" value="GIZ43510.1"/>
    <property type="molecule type" value="Genomic_DNA"/>
</dbReference>
<gene>
    <name evidence="2" type="ORF">CKM354_000673500</name>
</gene>
<feature type="domain" description="BTB" evidence="1">
    <location>
        <begin position="39"/>
        <end position="109"/>
    </location>
</feature>
<evidence type="ECO:0000313" key="3">
    <source>
        <dbReference type="Proteomes" id="UP000825890"/>
    </source>
</evidence>
<dbReference type="SUPFAM" id="SSF54695">
    <property type="entry name" value="POZ domain"/>
    <property type="match status" value="1"/>
</dbReference>
<dbReference type="AlphaFoldDB" id="A0A9P3CPP7"/>
<dbReference type="InterPro" id="IPR000210">
    <property type="entry name" value="BTB/POZ_dom"/>
</dbReference>
<dbReference type="InterPro" id="IPR011333">
    <property type="entry name" value="SKP1/BTB/POZ_sf"/>
</dbReference>
<reference evidence="2 3" key="1">
    <citation type="submission" date="2021-01" db="EMBL/GenBank/DDBJ databases">
        <title>Cercospora kikuchii MAFF 305040 whole genome shotgun sequence.</title>
        <authorList>
            <person name="Kashiwa T."/>
            <person name="Suzuki T."/>
        </authorList>
    </citation>
    <scope>NUCLEOTIDE SEQUENCE [LARGE SCALE GENOMIC DNA]</scope>
    <source>
        <strain evidence="2 3">MAFF 305040</strain>
    </source>
</reference>
<keyword evidence="3" id="KW-1185">Reference proteome</keyword>
<evidence type="ECO:0000259" key="1">
    <source>
        <dbReference type="PROSITE" id="PS50097"/>
    </source>
</evidence>
<organism evidence="2 3">
    <name type="scientific">Cercospora kikuchii</name>
    <dbReference type="NCBI Taxonomy" id="84275"/>
    <lineage>
        <taxon>Eukaryota</taxon>
        <taxon>Fungi</taxon>
        <taxon>Dikarya</taxon>
        <taxon>Ascomycota</taxon>
        <taxon>Pezizomycotina</taxon>
        <taxon>Dothideomycetes</taxon>
        <taxon>Dothideomycetidae</taxon>
        <taxon>Mycosphaerellales</taxon>
        <taxon>Mycosphaerellaceae</taxon>
        <taxon>Cercospora</taxon>
    </lineage>
</organism>
<accession>A0A9P3CPP7</accession>
<dbReference type="PANTHER" id="PTHR47843:SF2">
    <property type="entry name" value="BTB DOMAIN-CONTAINING PROTEIN"/>
    <property type="match status" value="1"/>
</dbReference>
<evidence type="ECO:0000313" key="2">
    <source>
        <dbReference type="EMBL" id="GIZ43510.1"/>
    </source>
</evidence>
<protein>
    <recommendedName>
        <fullName evidence="1">BTB domain-containing protein</fullName>
    </recommendedName>
</protein>
<name>A0A9P3CPP7_9PEZI</name>
<dbReference type="PROSITE" id="PS50097">
    <property type="entry name" value="BTB"/>
    <property type="match status" value="1"/>
</dbReference>
<dbReference type="PANTHER" id="PTHR47843">
    <property type="entry name" value="BTB DOMAIN-CONTAINING PROTEIN-RELATED"/>
    <property type="match status" value="1"/>
</dbReference>
<dbReference type="Gene3D" id="3.30.710.10">
    <property type="entry name" value="Potassium Channel Kv1.1, Chain A"/>
    <property type="match status" value="1"/>
</dbReference>
<dbReference type="RefSeq" id="XP_044657997.1">
    <property type="nucleotide sequence ID" value="XM_044802062.1"/>
</dbReference>
<dbReference type="CDD" id="cd18186">
    <property type="entry name" value="BTB_POZ_ZBTB_KLHL-like"/>
    <property type="match status" value="1"/>
</dbReference>
<dbReference type="OrthoDB" id="3647298at2759"/>
<dbReference type="Proteomes" id="UP000825890">
    <property type="component" value="Unassembled WGS sequence"/>
</dbReference>
<dbReference type="GeneID" id="68292310"/>